<reference evidence="4 5" key="2">
    <citation type="submission" date="2019-01" db="EMBL/GenBank/DDBJ databases">
        <title>The decoding of complex shrimp genome reveals the adaptation for benthos swimmer, frequently molting mechanism and breeding impact on genome.</title>
        <authorList>
            <person name="Sun Y."/>
            <person name="Gao Y."/>
            <person name="Yu Y."/>
        </authorList>
    </citation>
    <scope>NUCLEOTIDE SEQUENCE [LARGE SCALE GENOMIC DNA]</scope>
    <source>
        <tissue evidence="4">Muscle</tissue>
    </source>
</reference>
<feature type="compositionally biased region" description="Pro residues" evidence="1">
    <location>
        <begin position="808"/>
        <end position="817"/>
    </location>
</feature>
<dbReference type="EMBL" id="QCYY01000974">
    <property type="protein sequence ID" value="ROT81435.1"/>
    <property type="molecule type" value="Genomic_DNA"/>
</dbReference>
<gene>
    <name evidence="4" type="ORF">C7M84_025413</name>
</gene>
<dbReference type="AlphaFoldDB" id="A0A3R7MFS9"/>
<evidence type="ECO:0000313" key="5">
    <source>
        <dbReference type="Proteomes" id="UP000283509"/>
    </source>
</evidence>
<feature type="compositionally biased region" description="Polar residues" evidence="1">
    <location>
        <begin position="711"/>
        <end position="720"/>
    </location>
</feature>
<sequence length="902" mass="99131">MSLLAAGQLALTNDVELVPGMANMPQITSLDVQCEKSGMTVSVTFSQPFDGVIFSKGHFSNPACRYVRANSGRTSYSFVIPMVGCGTRTFDNDDDGSTGFENMIMIQNEEIVQEVWDTARKITCDWTTRMEKLITFRPFAVDMLQAKEVRYSGDDVMCWMDIQLGKGPFSNTVDGIVKIGDELTVVIYSKDGGSEFDMLVKNCYAYDSDDLEDERTTRLQLSDERGCLLKPKLMSYFSRTRQTGTTGADIIAFASLFAFKFPDKMDVYLSCEVELCKGGCTNMCEDPGFPSNLISRLVSTSTTTTTRAPPDICVTRPGLPSCCARNPSHPACTTTTTPRPDPCAINPRSPQCCARNPNQPQCTTTTTRRTTTQRTTTPPRDPCDVNPRSRACCARNPTSPQSTQCCNIRPNSPLCTTTTRPTTTTPRPTTSRRLPSAVPNVLNPQPTASYNNTTPPDPCDAKVTTSYTTTTDLIHVTSTKVTQCCARRPNSTSAQLQASYNNNTPRPDPCDVNQGHSAVPTFCARRPNSIFCTTTTQRPTTTTTPRPDPCDVNPRSFQCCARRPNSPLCRSPSTTTPRPDPCDINPRSPQCCARRPNSVFCTTTTTPRPDPCDLNPSLPQCCARNPNLPQCTTTTTTTTTRRPTTPFDPCAFNPGSPQCCARNPNAPQCTTTTTRRYATTTRRSITTTTTRRPITTTRRSFTTTRPPTTTQDPCVSNPGSRQCCARNPNHPRCVTKAPCSGPRDPRPECRPTTQVPSTTPNLENHAFHAWQNRPSGTRRRRPPYGTRLTPGVLAELSNQPRRRRDVALPPPPPPPPRNTIAMVRGFRVVGANDLTFQAVSSPNKSASNVDSICMPTATFTVSLLMLSLLLITSVLVATFTCLRLRTMAPLKAVEAKNPYYKQ</sequence>
<feature type="region of interest" description="Disordered" evidence="1">
    <location>
        <begin position="359"/>
        <end position="384"/>
    </location>
</feature>
<proteinExistence type="predicted"/>
<feature type="compositionally biased region" description="Low complexity" evidence="1">
    <location>
        <begin position="699"/>
        <end position="710"/>
    </location>
</feature>
<feature type="transmembrane region" description="Helical" evidence="2">
    <location>
        <begin position="859"/>
        <end position="882"/>
    </location>
</feature>
<dbReference type="Proteomes" id="UP000283509">
    <property type="component" value="Unassembled WGS sequence"/>
</dbReference>
<dbReference type="STRING" id="6689.A0A3R7MFS9"/>
<dbReference type="InterPro" id="IPR001507">
    <property type="entry name" value="ZP_dom"/>
</dbReference>
<evidence type="ECO:0000256" key="2">
    <source>
        <dbReference type="SAM" id="Phobius"/>
    </source>
</evidence>
<keyword evidence="2" id="KW-0812">Transmembrane</keyword>
<protein>
    <recommendedName>
        <fullName evidence="3">ZP domain-containing protein</fullName>
    </recommendedName>
</protein>
<feature type="region of interest" description="Disordered" evidence="1">
    <location>
        <begin position="736"/>
        <end position="818"/>
    </location>
</feature>
<feature type="compositionally biased region" description="Low complexity" evidence="1">
    <location>
        <begin position="359"/>
        <end position="378"/>
    </location>
</feature>
<name>A0A3R7MFS9_PENVA</name>
<keyword evidence="2" id="KW-0472">Membrane</keyword>
<dbReference type="SMART" id="SM00241">
    <property type="entry name" value="ZP"/>
    <property type="match status" value="1"/>
</dbReference>
<dbReference type="InterPro" id="IPR056953">
    <property type="entry name" value="CUT_N"/>
</dbReference>
<feature type="domain" description="ZP" evidence="3">
    <location>
        <begin position="33"/>
        <end position="291"/>
    </location>
</feature>
<feature type="compositionally biased region" description="Polar residues" evidence="1">
    <location>
        <begin position="442"/>
        <end position="454"/>
    </location>
</feature>
<keyword evidence="2" id="KW-1133">Transmembrane helix</keyword>
<evidence type="ECO:0000313" key="4">
    <source>
        <dbReference type="EMBL" id="ROT81435.1"/>
    </source>
</evidence>
<dbReference type="PANTHER" id="PTHR46560">
    <property type="entry name" value="CYPHER, ISOFORM B"/>
    <property type="match status" value="1"/>
</dbReference>
<organism evidence="4 5">
    <name type="scientific">Penaeus vannamei</name>
    <name type="common">Whiteleg shrimp</name>
    <name type="synonym">Litopenaeus vannamei</name>
    <dbReference type="NCBI Taxonomy" id="6689"/>
    <lineage>
        <taxon>Eukaryota</taxon>
        <taxon>Metazoa</taxon>
        <taxon>Ecdysozoa</taxon>
        <taxon>Arthropoda</taxon>
        <taxon>Crustacea</taxon>
        <taxon>Multicrustacea</taxon>
        <taxon>Malacostraca</taxon>
        <taxon>Eumalacostraca</taxon>
        <taxon>Eucarida</taxon>
        <taxon>Decapoda</taxon>
        <taxon>Dendrobranchiata</taxon>
        <taxon>Penaeoidea</taxon>
        <taxon>Penaeidae</taxon>
        <taxon>Penaeus</taxon>
    </lineage>
</organism>
<evidence type="ECO:0000256" key="1">
    <source>
        <dbReference type="SAM" id="MobiDB-lite"/>
    </source>
</evidence>
<keyword evidence="5" id="KW-1185">Reference proteome</keyword>
<dbReference type="PROSITE" id="PS51034">
    <property type="entry name" value="ZP_2"/>
    <property type="match status" value="1"/>
</dbReference>
<feature type="compositionally biased region" description="Low complexity" evidence="1">
    <location>
        <begin position="417"/>
        <end position="435"/>
    </location>
</feature>
<reference evidence="4 5" key="1">
    <citation type="submission" date="2018-04" db="EMBL/GenBank/DDBJ databases">
        <authorList>
            <person name="Zhang X."/>
            <person name="Yuan J."/>
            <person name="Li F."/>
            <person name="Xiang J."/>
        </authorList>
    </citation>
    <scope>NUCLEOTIDE SEQUENCE [LARGE SCALE GENOMIC DNA]</scope>
    <source>
        <tissue evidence="4">Muscle</tissue>
    </source>
</reference>
<feature type="region of interest" description="Disordered" evidence="1">
    <location>
        <begin position="417"/>
        <end position="459"/>
    </location>
</feature>
<dbReference type="Pfam" id="PF25057">
    <property type="entry name" value="CUT_N"/>
    <property type="match status" value="1"/>
</dbReference>
<dbReference type="PANTHER" id="PTHR46560:SF4">
    <property type="entry name" value="DUSKY"/>
    <property type="match status" value="1"/>
</dbReference>
<evidence type="ECO:0000259" key="3">
    <source>
        <dbReference type="PROSITE" id="PS51034"/>
    </source>
</evidence>
<accession>A0A3R7MFS9</accession>
<feature type="region of interest" description="Disordered" evidence="1">
    <location>
        <begin position="699"/>
        <end position="721"/>
    </location>
</feature>
<dbReference type="OrthoDB" id="6432511at2759"/>
<comment type="caution">
    <text evidence="4">The sequence shown here is derived from an EMBL/GenBank/DDBJ whole genome shotgun (WGS) entry which is preliminary data.</text>
</comment>
<feature type="compositionally biased region" description="Polar residues" evidence="1">
    <location>
        <begin position="751"/>
        <end position="762"/>
    </location>
</feature>